<evidence type="ECO:0000313" key="1">
    <source>
        <dbReference type="EMBL" id="KAF7426439.1"/>
    </source>
</evidence>
<dbReference type="AlphaFoldDB" id="A0A8H6ZS03"/>
<organism evidence="1 2">
    <name type="scientific">Pleurotus ostreatus</name>
    <name type="common">Oyster mushroom</name>
    <name type="synonym">White-rot fungus</name>
    <dbReference type="NCBI Taxonomy" id="5322"/>
    <lineage>
        <taxon>Eukaryota</taxon>
        <taxon>Fungi</taxon>
        <taxon>Dikarya</taxon>
        <taxon>Basidiomycota</taxon>
        <taxon>Agaricomycotina</taxon>
        <taxon>Agaricomycetes</taxon>
        <taxon>Agaricomycetidae</taxon>
        <taxon>Agaricales</taxon>
        <taxon>Pleurotineae</taxon>
        <taxon>Pleurotaceae</taxon>
        <taxon>Pleurotus</taxon>
    </lineage>
</organism>
<dbReference type="VEuPathDB" id="FungiDB:PC9H_008808"/>
<gene>
    <name evidence="1" type="ORF">PC9H_008808</name>
</gene>
<name>A0A8H6ZS03_PLEOS</name>
<protein>
    <submittedName>
        <fullName evidence="1">Uncharacterized protein</fullName>
    </submittedName>
</protein>
<dbReference type="GeneID" id="59378626"/>
<dbReference type="OrthoDB" id="3049154at2759"/>
<dbReference type="EMBL" id="JACETU010000006">
    <property type="protein sequence ID" value="KAF7426439.1"/>
    <property type="molecule type" value="Genomic_DNA"/>
</dbReference>
<dbReference type="RefSeq" id="XP_036629743.1">
    <property type="nucleotide sequence ID" value="XM_036778315.1"/>
</dbReference>
<comment type="caution">
    <text evidence="1">The sequence shown here is derived from an EMBL/GenBank/DDBJ whole genome shotgun (WGS) entry which is preliminary data.</text>
</comment>
<evidence type="ECO:0000313" key="2">
    <source>
        <dbReference type="Proteomes" id="UP000623687"/>
    </source>
</evidence>
<accession>A0A8H6ZS03</accession>
<sequence length="170" mass="18778">MMTWVVPMCRNFVIHLYNKCAHHFNKKLYNFPSASRAPPEAYFALCYAVPAHVDRSACRYSVSWTVNRESDATEDISPVLGSSFVDVTLRVSVRGAAGTVTAWVPTNLHGSTCAYNGIPNIGTVFTYSQRVADAYCQIDELAQWKLCGDEEVVEFVTPGDGSYSSACLFV</sequence>
<keyword evidence="2" id="KW-1185">Reference proteome</keyword>
<dbReference type="Proteomes" id="UP000623687">
    <property type="component" value="Unassembled WGS sequence"/>
</dbReference>
<reference evidence="1" key="1">
    <citation type="submission" date="2019-07" db="EMBL/GenBank/DDBJ databases">
        <authorList>
            <person name="Palmer J.M."/>
        </authorList>
    </citation>
    <scope>NUCLEOTIDE SEQUENCE</scope>
    <source>
        <strain evidence="1">PC9</strain>
    </source>
</reference>
<proteinExistence type="predicted"/>